<gene>
    <name evidence="2" type="ORF">Bca52824_026854</name>
</gene>
<reference evidence="2 3" key="1">
    <citation type="submission" date="2020-02" db="EMBL/GenBank/DDBJ databases">
        <authorList>
            <person name="Ma Q."/>
            <person name="Huang Y."/>
            <person name="Song X."/>
            <person name="Pei D."/>
        </authorList>
    </citation>
    <scope>NUCLEOTIDE SEQUENCE [LARGE SCALE GENOMIC DNA]</scope>
    <source>
        <strain evidence="2">Sxm20200214</strain>
        <tissue evidence="2">Leaf</tissue>
    </source>
</reference>
<keyword evidence="3" id="KW-1185">Reference proteome</keyword>
<feature type="compositionally biased region" description="Polar residues" evidence="1">
    <location>
        <begin position="31"/>
        <end position="50"/>
    </location>
</feature>
<evidence type="ECO:0000256" key="1">
    <source>
        <dbReference type="SAM" id="MobiDB-lite"/>
    </source>
</evidence>
<comment type="caution">
    <text evidence="2">The sequence shown here is derived from an EMBL/GenBank/DDBJ whole genome shotgun (WGS) entry which is preliminary data.</text>
</comment>
<evidence type="ECO:0000313" key="3">
    <source>
        <dbReference type="Proteomes" id="UP000886595"/>
    </source>
</evidence>
<evidence type="ECO:0000313" key="2">
    <source>
        <dbReference type="EMBL" id="KAG2307106.1"/>
    </source>
</evidence>
<name>A0A8X7SIG5_BRACI</name>
<accession>A0A8X7SIG5</accession>
<dbReference type="Proteomes" id="UP000886595">
    <property type="component" value="Unassembled WGS sequence"/>
</dbReference>
<organism evidence="2 3">
    <name type="scientific">Brassica carinata</name>
    <name type="common">Ethiopian mustard</name>
    <name type="synonym">Abyssinian cabbage</name>
    <dbReference type="NCBI Taxonomy" id="52824"/>
    <lineage>
        <taxon>Eukaryota</taxon>
        <taxon>Viridiplantae</taxon>
        <taxon>Streptophyta</taxon>
        <taxon>Embryophyta</taxon>
        <taxon>Tracheophyta</taxon>
        <taxon>Spermatophyta</taxon>
        <taxon>Magnoliopsida</taxon>
        <taxon>eudicotyledons</taxon>
        <taxon>Gunneridae</taxon>
        <taxon>Pentapetalae</taxon>
        <taxon>rosids</taxon>
        <taxon>malvids</taxon>
        <taxon>Brassicales</taxon>
        <taxon>Brassicaceae</taxon>
        <taxon>Brassiceae</taxon>
        <taxon>Brassica</taxon>
    </lineage>
</organism>
<protein>
    <submittedName>
        <fullName evidence="2">Uncharacterized protein</fullName>
    </submittedName>
</protein>
<dbReference type="AlphaFoldDB" id="A0A8X7SIG5"/>
<sequence length="79" mass="8219">MEMSIGDIVQPALDERLKVLGQGKATLVITSPTSLPSPKNLPQKSVNSPPTMAYKTSVGKDLGANKSLVEQAAKANAKG</sequence>
<dbReference type="EMBL" id="JAAMPC010000006">
    <property type="protein sequence ID" value="KAG2307106.1"/>
    <property type="molecule type" value="Genomic_DNA"/>
</dbReference>
<feature type="region of interest" description="Disordered" evidence="1">
    <location>
        <begin position="31"/>
        <end position="51"/>
    </location>
</feature>
<proteinExistence type="predicted"/>